<name>A0ACC3CF57_PYRYE</name>
<accession>A0ACC3CF57</accession>
<protein>
    <submittedName>
        <fullName evidence="1">Uncharacterized protein</fullName>
    </submittedName>
</protein>
<reference evidence="1" key="1">
    <citation type="submission" date="2019-11" db="EMBL/GenBank/DDBJ databases">
        <title>Nori genome reveals adaptations in red seaweeds to the harsh intertidal environment.</title>
        <authorList>
            <person name="Wang D."/>
            <person name="Mao Y."/>
        </authorList>
    </citation>
    <scope>NUCLEOTIDE SEQUENCE</scope>
    <source>
        <tissue evidence="1">Gametophyte</tissue>
    </source>
</reference>
<evidence type="ECO:0000313" key="1">
    <source>
        <dbReference type="EMBL" id="KAK1868817.1"/>
    </source>
</evidence>
<proteinExistence type="predicted"/>
<dbReference type="EMBL" id="CM020620">
    <property type="protein sequence ID" value="KAK1868817.1"/>
    <property type="molecule type" value="Genomic_DNA"/>
</dbReference>
<keyword evidence="2" id="KW-1185">Reference proteome</keyword>
<evidence type="ECO:0000313" key="2">
    <source>
        <dbReference type="Proteomes" id="UP000798662"/>
    </source>
</evidence>
<gene>
    <name evidence="1" type="ORF">I4F81_011300</name>
</gene>
<organism evidence="1 2">
    <name type="scientific">Pyropia yezoensis</name>
    <name type="common">Susabi-nori</name>
    <name type="synonym">Porphyra yezoensis</name>
    <dbReference type="NCBI Taxonomy" id="2788"/>
    <lineage>
        <taxon>Eukaryota</taxon>
        <taxon>Rhodophyta</taxon>
        <taxon>Bangiophyceae</taxon>
        <taxon>Bangiales</taxon>
        <taxon>Bangiaceae</taxon>
        <taxon>Pyropia</taxon>
    </lineage>
</organism>
<comment type="caution">
    <text evidence="1">The sequence shown here is derived from an EMBL/GenBank/DDBJ whole genome shotgun (WGS) entry which is preliminary data.</text>
</comment>
<dbReference type="Proteomes" id="UP000798662">
    <property type="component" value="Chromosome 3"/>
</dbReference>
<sequence length="769" mass="77259">MDVPLYRSFGALATRLPALATLTAAHMVSPPAWLPYLALSRSAGLRPASTGALVVGGCALHALSTVVAAAGLAAAGGVAGALLGGAVPRLGAAAALGAVGVWLVYGALVRGDSGLPGCCEEGTPAGCGKVPTSPPPAGDAKAAAASAGAPGADGPSAEATAAAGPAPAAGSRAGLALLAAAALTPCVCAQPLLVGLVASSPDMGRVPALATAGVVIWVVSTVVVGAAVTLGGGLARHLGLGGSRLRVAERVLFGVVLLVLAVVTATGGEHAHHDHGGNTRAPRLAPVVWPENEAARSAGRPWFDFATAEWVGGPTGSGGGDGATPDGCGDPDCTGCCRCVDEWAAVEVEPPPGVRGWRPPPGLRRALRLPPGGWRVVHLGTSSALPTRKRNVSSTAFLAAPRAPASPPPPPAVPLPPGVVPTATPSPEPWLALVDAGEGTAARVIGARWGTPHALRWLRAIYITHVHGDHLYGLPSLLMTVGLVTAARRRASLRAKAAAMAAGTWDASAEPINGTDDDPVIRIYGPYGVRSFVRAALNTTALVGVRFAISELVPRDGDFGHIGRGWRPNTVGLFDKTDGGGSGKGENGGGAVESSGPPPPHPEEEYVPDIEADADGLWRVGGWGGGEVVAAPLKHRVPCFGSAIAAAGAGADLLVHEATFANALADKAAIAAHSTAAMAGAFARAVGARRLHLTHFSSRYEVRGGDGWRRQPSDDLYSPSALVREAAATYRGGGRVVAARDYMEVDLLPAEGGWGRGRYGDDVAAAAAV</sequence>